<proteinExistence type="predicted"/>
<comment type="caution">
    <text evidence="3">The sequence shown here is derived from an EMBL/GenBank/DDBJ whole genome shotgun (WGS) entry which is preliminary data.</text>
</comment>
<keyword evidence="2" id="KW-1133">Transmembrane helix</keyword>
<accession>A0A0L6V0W7</accession>
<protein>
    <submittedName>
        <fullName evidence="3">Uncharacterized protein</fullName>
    </submittedName>
</protein>
<feature type="transmembrane region" description="Helical" evidence="2">
    <location>
        <begin position="535"/>
        <end position="554"/>
    </location>
</feature>
<dbReference type="VEuPathDB" id="FungiDB:VP01_3024g1"/>
<dbReference type="Proteomes" id="UP000037035">
    <property type="component" value="Unassembled WGS sequence"/>
</dbReference>
<evidence type="ECO:0000313" key="4">
    <source>
        <dbReference type="Proteomes" id="UP000037035"/>
    </source>
</evidence>
<feature type="region of interest" description="Disordered" evidence="1">
    <location>
        <begin position="305"/>
        <end position="335"/>
    </location>
</feature>
<keyword evidence="4" id="KW-1185">Reference proteome</keyword>
<reference evidence="3 4" key="1">
    <citation type="submission" date="2015-08" db="EMBL/GenBank/DDBJ databases">
        <title>Next Generation Sequencing and Analysis of the Genome of Puccinia sorghi L Schw, the Causal Agent of Maize Common Rust.</title>
        <authorList>
            <person name="Rochi L."/>
            <person name="Burguener G."/>
            <person name="Darino M."/>
            <person name="Turjanski A."/>
            <person name="Kreff E."/>
            <person name="Dieguez M.J."/>
            <person name="Sacco F."/>
        </authorList>
    </citation>
    <scope>NUCLEOTIDE SEQUENCE [LARGE SCALE GENOMIC DNA]</scope>
    <source>
        <strain evidence="3 4">RO10H11247</strain>
    </source>
</reference>
<feature type="transmembrane region" description="Helical" evidence="2">
    <location>
        <begin position="610"/>
        <end position="632"/>
    </location>
</feature>
<keyword evidence="2" id="KW-0812">Transmembrane</keyword>
<organism evidence="3 4">
    <name type="scientific">Puccinia sorghi</name>
    <dbReference type="NCBI Taxonomy" id="27349"/>
    <lineage>
        <taxon>Eukaryota</taxon>
        <taxon>Fungi</taxon>
        <taxon>Dikarya</taxon>
        <taxon>Basidiomycota</taxon>
        <taxon>Pucciniomycotina</taxon>
        <taxon>Pucciniomycetes</taxon>
        <taxon>Pucciniales</taxon>
        <taxon>Pucciniaceae</taxon>
        <taxon>Puccinia</taxon>
    </lineage>
</organism>
<evidence type="ECO:0000256" key="1">
    <source>
        <dbReference type="SAM" id="MobiDB-lite"/>
    </source>
</evidence>
<dbReference type="AlphaFoldDB" id="A0A0L6V0W7"/>
<dbReference type="EMBL" id="LAVV01007974">
    <property type="protein sequence ID" value="KNZ54162.1"/>
    <property type="molecule type" value="Genomic_DNA"/>
</dbReference>
<sequence>MHPRSSFLPNRLVGAPSSGRGIVGVARWCTNFYVMILLRACSTKKLYARASTRVNRANFNFSFFALPFLHKRLGDTGSVSWYDRVKRTQSYLDPSASRGEGRGPRWGGVALCLRRICLRLRGPMRAVQSPNLHMAPADHTSRGGDGLRIFELRAVSFWKIYPTRDDGQVALNSDCSGRRMVLLFLRIRMALDHRNPSEAEAVAQLKGCDHGGAMEGVMEPTRADQLVSVHEITYFFWTLTNENNESILNGRKRRALDLNKDAHWQDALAATPDSVQHHQDGQPGVSNPHNEELFKERWPGSDEIEEVGDALPAPHDRSDERGHERHLEKEYDTDEDEAFARAVAQADYDDDEAFARAVARAEQGDYYSHIQARIQTQHRPRIRDGFLGKYLPLNHSDLSPLEWGAAFVFFSLLNPEPPSFPLSTPLQIIILDMFLSSKIVMSSHHQFILVSKNCFIDCFLFLVYLILACYKQQIIGSLTLFPLSLSKKEIKNLFALEPSHTQCSARMHRLRTGPPAPRLPVPELRAAGRRRDKAIEFNLVEIMIVIFYSLFSYLKNMMLLRFMLLPSCHPNSTCLHIKVEVTTEASWEFLHVNCRQLSKFLKLAFPSSKITHGIVSLILFLLLFKNCFLYSFSLDYNLNILYLVYSNLASYKQQRPLVLSFSCQLSCISQEIQQTFPPESCGSHFSWQKLPPPNHKPFWPSCNRPFYCQKKRVLRSNLILPWLKVGLLQKIKLRATLDHCKKNFINRMQLTCSMLQPSFHPNSTFCTVTVHQSLLPGTFCMSTAGS</sequence>
<name>A0A0L6V0W7_9BASI</name>
<gene>
    <name evidence="3" type="ORF">VP01_3024g1</name>
</gene>
<evidence type="ECO:0000256" key="2">
    <source>
        <dbReference type="SAM" id="Phobius"/>
    </source>
</evidence>
<evidence type="ECO:0000313" key="3">
    <source>
        <dbReference type="EMBL" id="KNZ54162.1"/>
    </source>
</evidence>
<feature type="compositionally biased region" description="Basic and acidic residues" evidence="1">
    <location>
        <begin position="314"/>
        <end position="330"/>
    </location>
</feature>
<feature type="region of interest" description="Disordered" evidence="1">
    <location>
        <begin position="272"/>
        <end position="292"/>
    </location>
</feature>
<keyword evidence="2" id="KW-0472">Membrane</keyword>